<dbReference type="PANTHER" id="PTHR24381">
    <property type="entry name" value="ZINC FINGER PROTEIN"/>
    <property type="match status" value="1"/>
</dbReference>
<keyword evidence="6" id="KW-0539">Nucleus</keyword>
<feature type="compositionally biased region" description="Basic and acidic residues" evidence="8">
    <location>
        <begin position="608"/>
        <end position="621"/>
    </location>
</feature>
<evidence type="ECO:0000256" key="7">
    <source>
        <dbReference type="PROSITE-ProRule" id="PRU00042"/>
    </source>
</evidence>
<keyword evidence="5" id="KW-0862">Zinc</keyword>
<feature type="region of interest" description="Disordered" evidence="8">
    <location>
        <begin position="1954"/>
        <end position="2013"/>
    </location>
</feature>
<feature type="compositionally biased region" description="Basic and acidic residues" evidence="8">
    <location>
        <begin position="1503"/>
        <end position="1516"/>
    </location>
</feature>
<feature type="compositionally biased region" description="Acidic residues" evidence="8">
    <location>
        <begin position="2058"/>
        <end position="2067"/>
    </location>
</feature>
<comment type="caution">
    <text evidence="10">The sequence shown here is derived from an EMBL/GenBank/DDBJ whole genome shotgun (WGS) entry which is preliminary data.</text>
</comment>
<evidence type="ECO:0000313" key="11">
    <source>
        <dbReference type="Proteomes" id="UP000678393"/>
    </source>
</evidence>
<feature type="compositionally biased region" description="Basic and acidic residues" evidence="8">
    <location>
        <begin position="1736"/>
        <end position="1751"/>
    </location>
</feature>
<accession>A0A8S3ZCR9</accession>
<dbReference type="GO" id="GO:0005634">
    <property type="term" value="C:nucleus"/>
    <property type="evidence" value="ECO:0007669"/>
    <property type="project" value="UniProtKB-SubCell"/>
</dbReference>
<feature type="compositionally biased region" description="Basic and acidic residues" evidence="8">
    <location>
        <begin position="1790"/>
        <end position="1801"/>
    </location>
</feature>
<dbReference type="InterPro" id="IPR013087">
    <property type="entry name" value="Znf_C2H2_type"/>
</dbReference>
<feature type="region of interest" description="Disordered" evidence="8">
    <location>
        <begin position="1492"/>
        <end position="1546"/>
    </location>
</feature>
<evidence type="ECO:0000256" key="8">
    <source>
        <dbReference type="SAM" id="MobiDB-lite"/>
    </source>
</evidence>
<feature type="region of interest" description="Disordered" evidence="8">
    <location>
        <begin position="56"/>
        <end position="80"/>
    </location>
</feature>
<dbReference type="EMBL" id="CAJHNH020002139">
    <property type="protein sequence ID" value="CAG5125715.1"/>
    <property type="molecule type" value="Genomic_DNA"/>
</dbReference>
<dbReference type="OrthoDB" id="6271419at2759"/>
<evidence type="ECO:0000256" key="5">
    <source>
        <dbReference type="ARBA" id="ARBA00022833"/>
    </source>
</evidence>
<feature type="region of interest" description="Disordered" evidence="8">
    <location>
        <begin position="2460"/>
        <end position="2502"/>
    </location>
</feature>
<feature type="domain" description="C2H2-type" evidence="9">
    <location>
        <begin position="1306"/>
        <end position="1335"/>
    </location>
</feature>
<feature type="compositionally biased region" description="Polar residues" evidence="8">
    <location>
        <begin position="58"/>
        <end position="73"/>
    </location>
</feature>
<protein>
    <recommendedName>
        <fullName evidence="9">C2H2-type domain-containing protein</fullName>
    </recommendedName>
</protein>
<evidence type="ECO:0000256" key="1">
    <source>
        <dbReference type="ARBA" id="ARBA00004123"/>
    </source>
</evidence>
<dbReference type="Pfam" id="PF00096">
    <property type="entry name" value="zf-C2H2"/>
    <property type="match status" value="3"/>
</dbReference>
<feature type="compositionally biased region" description="Polar residues" evidence="8">
    <location>
        <begin position="2420"/>
        <end position="2431"/>
    </location>
</feature>
<feature type="domain" description="C2H2-type" evidence="9">
    <location>
        <begin position="1128"/>
        <end position="1155"/>
    </location>
</feature>
<feature type="compositionally biased region" description="Acidic residues" evidence="8">
    <location>
        <begin position="1974"/>
        <end position="1987"/>
    </location>
</feature>
<keyword evidence="11" id="KW-1185">Reference proteome</keyword>
<feature type="region of interest" description="Disordered" evidence="8">
    <location>
        <begin position="596"/>
        <end position="621"/>
    </location>
</feature>
<evidence type="ECO:0000313" key="10">
    <source>
        <dbReference type="EMBL" id="CAG5125715.1"/>
    </source>
</evidence>
<dbReference type="GO" id="GO:0000981">
    <property type="term" value="F:DNA-binding transcription factor activity, RNA polymerase II-specific"/>
    <property type="evidence" value="ECO:0007669"/>
    <property type="project" value="TreeGrafter"/>
</dbReference>
<keyword evidence="4 7" id="KW-0863">Zinc-finger</keyword>
<feature type="region of interest" description="Disordered" evidence="8">
    <location>
        <begin position="948"/>
        <end position="969"/>
    </location>
</feature>
<sequence>MRTKVDKNPKTTVEQKHNIRSASPKVVLNANDCARLLDGTGKTYVLLVEKNGKMVAANSRSPVQSSPATTSLDPASVESSEPVVSSSLTDVGDAAAVATSQTQSCKNVVSVSSNECSKPADGCKLIEYSKAFDCSNLAECRIPADCSEFTECRKPDDGKLAGISDTVPVEKLTINNPQTSHSLEKSTHSKIILKPPKKRRGLLKKFENAASEALALDTMTKSAVTSVGVAPDVCSGQTDASLSLPLNSSLDGARKHSIEHLLWHQPTSSVSTASQSLISGNFSCESPTLILPQNDLQSSLINTALFNLSTSSPSISNSFPEAQCRISELYSHPYSSAHHAIGSHALSCQTSVPEVRVTTREHSPSLSHLDLLSANQITAKPACFHHLPEQVEPMNLSTSCKSQIHSTTGLDFQNSEDNLEVCSLQESQSVGISEGRVPEAVLKTHEDISVMNQSETLADVPQTVLPHTNLSSGILNANHSAHNSAIVLATLAEKEACSVSGQPNSPAVSQRLSDSDLLPSNLQSQITAEAACQDIETKGCSLLDQLPASTVKYSHSSRSESSMPENSSSLDCQACDVQKSTTGSLHTCQESVFLEKESASKTKRSPKKRVETPMDDRSRDERTTRYSLTIDDVIANFVYVPEPLEEFSLTEEEEAAIRDQFQDIPEVRSKVHTDINANQSKHDQLANNTDTLDQPDLGITSEKLSTSNGTLNLVASCPKIIAATDGTTNECQEGHSTVKNIDSVLAFVAGDVFNSVSLVSVIKNADTKKQTKSIRKLKKVEAGNKNGKENKILTSGDVLAGEVSLCITNIKQDFSSAEGHRPGPDVLVSDSVSDNGQLAQDTIVISKPRKPKKKKSVGMCGKPPELVQPDAEDTSAETEAKDGLSQAADVLLTARKDTKGSLRASKTRKSSGRGAVFASAIAGQSDVANAGQSDVAADKDIVSLSRAETSDIGESLASTSGGSEQDTPVHELELKDELVSANLQPAENRDTGLESDEDSGKPVRRYKKRLDFVKCDHCDHQSRGRSALSRHMKKVHMLDISMPYRCQHCDYGCTKMASLNRHLFTHGVFPCSRCSHVADDRIKLTQHVIEDHRDKLNMKLCKMCNRYIKCDQVTIEQHSQQCQGPTPFRCTECDKVFRYASSLRVHYHTHFPNQPKRFRCEQCDYSTNYKANLHKHQKNMHACRDRDVQCPDCNKLFSTHDNMRRHRKVHTLVRPFACQTCEKTFKTQGALRGHQLIHTAIRPYMCNITGCNRSFRTSKFMKNHQEEFHRLAPKKFFCPVEGCNYSFFKRSHLKRHAITHTGERNFHCTWPGCSKSFRHSDNLKVHFRAHTNDKPVRCHMCDFKCKQLNSLFWHKKKVHHVFDIMAYPKRTDHKLTEATNALKTATPEVDCSHATLRIAGLEPEDEGNSQILPATEASESEVVGGQVAFIAVNSESSKCQNETVPLIFEKATLTVGVEASDVAAENPAGVLPETEVKDSLFTRTEETKLVPCDQSVGTQTATREPDLLDLYEFKSDDESDEETPGQFRRDKNMLTVLTPLPPPPKELLHRIELQEMKEKEKREKAEQKEQEKKERAEKKDQERKERIEKKELEKKEKAERKEIEKIERIRKKELEKLEKLEKKELEKKEKEEQKLSEMKEKIEKKEMEKKDKVGKKELEKKEKLEKKEQAKKEKLERKEQERREKIEKKEQEMKQKQGKHEQGKKGKEKQAEINKATTDNLKNVGKKKNTVGNRMAGKEQLTDDTAIEKSPKRLQRNKSPVAATMSSSLVRSEMHTRSKRKLTTINSDVSKAETDSRRPGDSQDVGISTPKRRKVATRKMEESAPVLSPRAAAVGKATTAIRKNAPAEVKKRDKLPLPKRKPSARIKAKKKATVKEVRKIPKASKLILRNQPGRKKLVSQVKEIVQEKQEKKTEVKAKVEDGAAVTVSEEKEVAATEVHEEAVILPQKPLSPAYSEEMMLQGSASPYRGLSDGENLEDDETEVEETQDQSPGTLLPQEQSHARSKSEADNDLLSSDKVDSFAMDRNVSQTVDDYSDNEVSIDIPLTPPRAPAPPPVESSEDEMEPEPEPTPTPFSVPGPTTPFSVPAPNTPFSVPPPTNLMQQHSVHSDEATVSALPSVASMEVHSQASVDMQQPLGSVEMHPHGSVEMSHPHGSAEMLHPHGSVEMNHPHGSVEINHPHGSVEMCHPHGSVEMNHLHGSVEMHHSQGSVEMSLPHGSVEMVQSMNSLEGQHPHRTVSECMTHSEQTLSSIRTPESVIRDSNSNSLSEKYDLLPHSLQEQVQTSDADKEYFDQYLKSLSAANNRAANGGLGPSPSGLQQLEAMVCKSHLLDSREINSKSPISSLPISVITSLENSLSLLPHGDLRTRMDALVSDRHESLYARDTPSSLARLPDHQIPLANHPCPTPSYDTFSPLTPLHPSASNSGRDSSYLRQPEKLFPTPPGSSSFMAEAMFQRQAMTTPFLPPHSDKSSLSRAPDTTHLRSSSSSSLLRRPGTIPASDMFSSPAMTQAVPRHPFANTWAGQEMRPTHWQPPYLPRQPNINFMFDPSIRPAADRNMFSSLSTQSQDSFQLDRFDLSNYFPNAKTPYGSSTGSFDYSRSVHTSATKPFDDRYRQTSTSAAISDFRGLPSTSGSADMFPGLPSVNSSFNIYSGSPMGYHPQHMPDNVNSAFLAHPATSQHAMFERDYASTAHRGLYPQNTPYSFLDERQYAGASKLAHTHPVAPAAVPQERNIMSRSAAADSQMQDPYRSMLYRY</sequence>
<evidence type="ECO:0000259" key="9">
    <source>
        <dbReference type="PROSITE" id="PS50157"/>
    </source>
</evidence>
<dbReference type="SMART" id="SM00355">
    <property type="entry name" value="ZnF_C2H2"/>
    <property type="match status" value="11"/>
</dbReference>
<reference evidence="10" key="1">
    <citation type="submission" date="2021-04" db="EMBL/GenBank/DDBJ databases">
        <authorList>
            <consortium name="Molecular Ecology Group"/>
        </authorList>
    </citation>
    <scope>NUCLEOTIDE SEQUENCE</scope>
</reference>
<name>A0A8S3ZCR9_9EUPU</name>
<dbReference type="GO" id="GO:0008270">
    <property type="term" value="F:zinc ion binding"/>
    <property type="evidence" value="ECO:0007669"/>
    <property type="project" value="UniProtKB-KW"/>
</dbReference>
<feature type="compositionally biased region" description="Basic residues" evidence="8">
    <location>
        <begin position="1857"/>
        <end position="1872"/>
    </location>
</feature>
<feature type="domain" description="C2H2-type" evidence="9">
    <location>
        <begin position="1276"/>
        <end position="1305"/>
    </location>
</feature>
<dbReference type="Proteomes" id="UP000678393">
    <property type="component" value="Unassembled WGS sequence"/>
</dbReference>
<dbReference type="FunFam" id="3.30.160.60:FF:000007">
    <property type="entry name" value="Basic krueppel-like factor 3"/>
    <property type="match status" value="1"/>
</dbReference>
<feature type="region of interest" description="Disordered" evidence="8">
    <location>
        <begin position="2027"/>
        <end position="2082"/>
    </location>
</feature>
<evidence type="ECO:0000256" key="6">
    <source>
        <dbReference type="ARBA" id="ARBA00023242"/>
    </source>
</evidence>
<feature type="region of interest" description="Disordered" evidence="8">
    <location>
        <begin position="1620"/>
        <end position="1875"/>
    </location>
</feature>
<dbReference type="InterPro" id="IPR047002">
    <property type="entry name" value="Tcp10_C_sf"/>
</dbReference>
<dbReference type="Gene3D" id="3.30.160.60">
    <property type="entry name" value="Classic Zinc Finger"/>
    <property type="match status" value="6"/>
</dbReference>
<feature type="compositionally biased region" description="Polar residues" evidence="8">
    <location>
        <begin position="1990"/>
        <end position="1999"/>
    </location>
</feature>
<feature type="compositionally biased region" description="Basic and acidic residues" evidence="8">
    <location>
        <begin position="2000"/>
        <end position="2013"/>
    </location>
</feature>
<comment type="subcellular location">
    <subcellularLocation>
        <location evidence="1">Nucleus</location>
    </subcellularLocation>
</comment>
<dbReference type="GO" id="GO:0000977">
    <property type="term" value="F:RNA polymerase II transcription regulatory region sequence-specific DNA binding"/>
    <property type="evidence" value="ECO:0007669"/>
    <property type="project" value="TreeGrafter"/>
</dbReference>
<feature type="compositionally biased region" description="Low complexity" evidence="8">
    <location>
        <begin position="2481"/>
        <end position="2492"/>
    </location>
</feature>
<dbReference type="PANTHER" id="PTHR24381:SF393">
    <property type="entry name" value="CHROMATIN-LINKED ADAPTOR FOR MSL PROTEINS, ISOFORM B"/>
    <property type="match status" value="1"/>
</dbReference>
<gene>
    <name evidence="10" type="ORF">CUNI_LOCUS11273</name>
</gene>
<feature type="domain" description="C2H2-type" evidence="9">
    <location>
        <begin position="1244"/>
        <end position="1269"/>
    </location>
</feature>
<feature type="domain" description="C2H2-type" evidence="9">
    <location>
        <begin position="1216"/>
        <end position="1243"/>
    </location>
</feature>
<dbReference type="PROSITE" id="PS00028">
    <property type="entry name" value="ZINC_FINGER_C2H2_1"/>
    <property type="match status" value="6"/>
</dbReference>
<feature type="compositionally biased region" description="Basic and acidic residues" evidence="8">
    <location>
        <begin position="1620"/>
        <end position="1712"/>
    </location>
</feature>
<evidence type="ECO:0000256" key="2">
    <source>
        <dbReference type="ARBA" id="ARBA00022723"/>
    </source>
</evidence>
<feature type="region of interest" description="Disordered" evidence="8">
    <location>
        <begin position="1558"/>
        <end position="1603"/>
    </location>
</feature>
<feature type="compositionally biased region" description="Pro residues" evidence="8">
    <location>
        <begin position="2045"/>
        <end position="2056"/>
    </location>
</feature>
<keyword evidence="2" id="KW-0479">Metal-binding</keyword>
<keyword evidence="3" id="KW-0677">Repeat</keyword>
<evidence type="ECO:0000256" key="4">
    <source>
        <dbReference type="ARBA" id="ARBA00022771"/>
    </source>
</evidence>
<dbReference type="SUPFAM" id="SSF57667">
    <property type="entry name" value="beta-beta-alpha zinc fingers"/>
    <property type="match status" value="4"/>
</dbReference>
<feature type="compositionally biased region" description="Pro residues" evidence="8">
    <location>
        <begin position="2068"/>
        <end position="2080"/>
    </location>
</feature>
<dbReference type="Gene3D" id="2.60.450.20">
    <property type="match status" value="1"/>
</dbReference>
<proteinExistence type="predicted"/>
<feature type="region of interest" description="Disordered" evidence="8">
    <location>
        <begin position="847"/>
        <end position="884"/>
    </location>
</feature>
<feature type="compositionally biased region" description="Polar residues" evidence="8">
    <location>
        <begin position="956"/>
        <end position="966"/>
    </location>
</feature>
<feature type="domain" description="C2H2-type" evidence="9">
    <location>
        <begin position="1044"/>
        <end position="1066"/>
    </location>
</feature>
<feature type="domain" description="C2H2-type" evidence="9">
    <location>
        <begin position="1158"/>
        <end position="1186"/>
    </location>
</feature>
<dbReference type="InterPro" id="IPR036236">
    <property type="entry name" value="Znf_C2H2_sf"/>
</dbReference>
<feature type="region of interest" description="Disordered" evidence="8">
    <location>
        <begin position="2400"/>
        <end position="2446"/>
    </location>
</feature>
<dbReference type="PROSITE" id="PS50157">
    <property type="entry name" value="ZINC_FINGER_C2H2_2"/>
    <property type="match status" value="8"/>
</dbReference>
<feature type="compositionally biased region" description="Basic residues" evidence="8">
    <location>
        <begin position="847"/>
        <end position="856"/>
    </location>
</feature>
<feature type="domain" description="C2H2-type" evidence="9">
    <location>
        <begin position="1188"/>
        <end position="1215"/>
    </location>
</feature>
<dbReference type="FunFam" id="3.30.160.60:FF:000100">
    <property type="entry name" value="Zinc finger 45-like"/>
    <property type="match status" value="2"/>
</dbReference>
<evidence type="ECO:0000256" key="3">
    <source>
        <dbReference type="ARBA" id="ARBA00022737"/>
    </source>
</evidence>
<organism evidence="10 11">
    <name type="scientific">Candidula unifasciata</name>
    <dbReference type="NCBI Taxonomy" id="100452"/>
    <lineage>
        <taxon>Eukaryota</taxon>
        <taxon>Metazoa</taxon>
        <taxon>Spiralia</taxon>
        <taxon>Lophotrochozoa</taxon>
        <taxon>Mollusca</taxon>
        <taxon>Gastropoda</taxon>
        <taxon>Heterobranchia</taxon>
        <taxon>Euthyneura</taxon>
        <taxon>Panpulmonata</taxon>
        <taxon>Eupulmonata</taxon>
        <taxon>Stylommatophora</taxon>
        <taxon>Helicina</taxon>
        <taxon>Helicoidea</taxon>
        <taxon>Geomitridae</taxon>
        <taxon>Candidula</taxon>
    </lineage>
</organism>